<evidence type="ECO:0000313" key="3">
    <source>
        <dbReference type="Proteomes" id="UP001438189"/>
    </source>
</evidence>
<feature type="transmembrane region" description="Helical" evidence="1">
    <location>
        <begin position="327"/>
        <end position="344"/>
    </location>
</feature>
<feature type="transmembrane region" description="Helical" evidence="1">
    <location>
        <begin position="237"/>
        <end position="265"/>
    </location>
</feature>
<evidence type="ECO:0000256" key="1">
    <source>
        <dbReference type="SAM" id="Phobius"/>
    </source>
</evidence>
<proteinExistence type="predicted"/>
<accession>A0ABD5LES0</accession>
<feature type="transmembrane region" description="Helical" evidence="1">
    <location>
        <begin position="54"/>
        <end position="75"/>
    </location>
</feature>
<feature type="transmembrane region" description="Helical" evidence="1">
    <location>
        <begin position="386"/>
        <end position="406"/>
    </location>
</feature>
<feature type="transmembrane region" description="Helical" evidence="1">
    <location>
        <begin position="87"/>
        <end position="113"/>
    </location>
</feature>
<feature type="transmembrane region" description="Helical" evidence="1">
    <location>
        <begin position="133"/>
        <end position="151"/>
    </location>
</feature>
<feature type="transmembrane region" description="Helical" evidence="1">
    <location>
        <begin position="290"/>
        <end position="315"/>
    </location>
</feature>
<name>A0ABD5LES0_AGRRD</name>
<dbReference type="RefSeq" id="WP_020812595.1">
    <property type="nucleotide sequence ID" value="NZ_JAAQPQ010000002.1"/>
</dbReference>
<keyword evidence="1" id="KW-0812">Transmembrane</keyword>
<dbReference type="EMBL" id="JBETME010000002">
    <property type="protein sequence ID" value="MES4990343.1"/>
    <property type="molecule type" value="Genomic_DNA"/>
</dbReference>
<keyword evidence="1" id="KW-1133">Transmembrane helix</keyword>
<feature type="transmembrane region" description="Helical" evidence="1">
    <location>
        <begin position="196"/>
        <end position="216"/>
    </location>
</feature>
<keyword evidence="1" id="KW-0472">Membrane</keyword>
<gene>
    <name evidence="2" type="ORF">ABVB70_08360</name>
</gene>
<dbReference type="GeneID" id="92924567"/>
<organism evidence="2 3">
    <name type="scientific">Agrobacterium radiobacter</name>
    <dbReference type="NCBI Taxonomy" id="362"/>
    <lineage>
        <taxon>Bacteria</taxon>
        <taxon>Pseudomonadati</taxon>
        <taxon>Pseudomonadota</taxon>
        <taxon>Alphaproteobacteria</taxon>
        <taxon>Hyphomicrobiales</taxon>
        <taxon>Rhizobiaceae</taxon>
        <taxon>Rhizobium/Agrobacterium group</taxon>
        <taxon>Agrobacterium</taxon>
        <taxon>Agrobacterium tumefaciens complex</taxon>
    </lineage>
</organism>
<sequence length="418" mass="43931">MEQNKLSPADPNEVARKAKTKRYALLSAMFLMSMSAVGPGFITQTANFTVKLGAAFAFAIIISILIDFVVQANIWRIVTITRMRAPAIANAAIPGSGYLLAILVIIGGLFFNIGNIGGAGLGFNAMIDLDPKIGGAIGALAAIGIFLSRRAGIAMDRVVFVAAFVKLALIVYAAYVSGPPVAEAFRQTFLPDTIDFVTITTIVGGTVGGYITYAGAHRLLDKGMVGVENINAVNRAALSGIAITGVLRYILFLAILGVVASGVVIDLSGKAANPAGQAFHAAAGDIGFRLFGAVFLASAMTSIIGAAYTSVSFLTAFKPDITERQRNLATVGFIAISLIAYVIITTPPAAMLVFVGGLNGLVLPIGLSIFMYAAWKRADLMHGYHYPRWLLVLGVLTCALTWYMAYKSAGAIFALLGY</sequence>
<dbReference type="Proteomes" id="UP001438189">
    <property type="component" value="Unassembled WGS sequence"/>
</dbReference>
<reference evidence="2 3" key="1">
    <citation type="submission" date="2024-06" db="EMBL/GenBank/DDBJ databases">
        <title>Genome sequencing of Agrobacterium spp. from tobacco in Serbia.</title>
        <authorList>
            <person name="Ilicic R.J."/>
            <person name="Studholme D.J."/>
            <person name="Jelusic A."/>
            <person name="Barac G."/>
            <person name="Bagi F."/>
            <person name="Popovic Milovanovic T."/>
        </authorList>
    </citation>
    <scope>NUCLEOTIDE SEQUENCE [LARGE SCALE GENOMIC DNA]</scope>
    <source>
        <strain evidence="2 3">DA1</strain>
    </source>
</reference>
<comment type="caution">
    <text evidence="2">The sequence shown here is derived from an EMBL/GenBank/DDBJ whole genome shotgun (WGS) entry which is preliminary data.</text>
</comment>
<feature type="transmembrane region" description="Helical" evidence="1">
    <location>
        <begin position="23"/>
        <end position="42"/>
    </location>
</feature>
<protein>
    <submittedName>
        <fullName evidence="2">NRAMP family divalent metal transporter</fullName>
    </submittedName>
</protein>
<feature type="transmembrane region" description="Helical" evidence="1">
    <location>
        <begin position="350"/>
        <end position="374"/>
    </location>
</feature>
<dbReference type="AlphaFoldDB" id="A0ABD5LES0"/>
<evidence type="ECO:0000313" key="2">
    <source>
        <dbReference type="EMBL" id="MES4990343.1"/>
    </source>
</evidence>
<feature type="transmembrane region" description="Helical" evidence="1">
    <location>
        <begin position="158"/>
        <end position="176"/>
    </location>
</feature>